<feature type="chain" id="PRO_5045444419" evidence="1">
    <location>
        <begin position="23"/>
        <end position="245"/>
    </location>
</feature>
<evidence type="ECO:0000313" key="2">
    <source>
        <dbReference type="EMBL" id="MBW2941737.1"/>
    </source>
</evidence>
<accession>A0ABS6VTT9</accession>
<dbReference type="EMBL" id="JAHWDQ010000003">
    <property type="protein sequence ID" value="MBW2941737.1"/>
    <property type="molecule type" value="Genomic_DNA"/>
</dbReference>
<reference evidence="2" key="1">
    <citation type="submission" date="2021-07" db="EMBL/GenBank/DDBJ databases">
        <title>Zhongshania sp. CAU 1632 isolated from seawater.</title>
        <authorList>
            <person name="Kim W."/>
        </authorList>
    </citation>
    <scope>NUCLEOTIDE SEQUENCE</scope>
    <source>
        <strain evidence="2">CAU 1632</strain>
    </source>
</reference>
<keyword evidence="3" id="KW-1185">Reference proteome</keyword>
<evidence type="ECO:0000313" key="3">
    <source>
        <dbReference type="Proteomes" id="UP001166291"/>
    </source>
</evidence>
<name>A0ABS6VTT9_9GAMM</name>
<keyword evidence="1" id="KW-0732">Signal</keyword>
<feature type="signal peptide" evidence="1">
    <location>
        <begin position="1"/>
        <end position="22"/>
    </location>
</feature>
<gene>
    <name evidence="2" type="ORF">KXJ70_13150</name>
</gene>
<protein>
    <submittedName>
        <fullName evidence="2">Uncharacterized protein</fullName>
    </submittedName>
</protein>
<dbReference type="RefSeq" id="WP_219043966.1">
    <property type="nucleotide sequence ID" value="NZ_JAHWDQ010000003.1"/>
</dbReference>
<evidence type="ECO:0000256" key="1">
    <source>
        <dbReference type="SAM" id="SignalP"/>
    </source>
</evidence>
<dbReference type="Proteomes" id="UP001166291">
    <property type="component" value="Unassembled WGS sequence"/>
</dbReference>
<organism evidence="2 3">
    <name type="scientific">Zhongshania aquimaris</name>
    <dbReference type="NCBI Taxonomy" id="2857107"/>
    <lineage>
        <taxon>Bacteria</taxon>
        <taxon>Pseudomonadati</taxon>
        <taxon>Pseudomonadota</taxon>
        <taxon>Gammaproteobacteria</taxon>
        <taxon>Cellvibrionales</taxon>
        <taxon>Spongiibacteraceae</taxon>
        <taxon>Zhongshania</taxon>
    </lineage>
</organism>
<comment type="caution">
    <text evidence="2">The sequence shown here is derived from an EMBL/GenBank/DDBJ whole genome shotgun (WGS) entry which is preliminary data.</text>
</comment>
<proteinExistence type="predicted"/>
<sequence length="245" mass="26447">MRITTVLTVAGAFLIFASPAMARSIACPSGPLHAEIIDPPTGWSPVKDSGAFSAALVEGVGANLALICEYGEAGRVTSEPPPGERVCRVSGTGFDCRRPVNTDELGPPVGTLQLVEGDTVDLDVAPPRKTIKFSLTTKSTSFTKSIDFIFANFVNTVDQPGYDLESSSRASPFVRRFPQSNECPFGGTTSTGVYFPLIDPNTRNIQTGPMFACVTTSSGKWYLTQLTKISRSHNKTRATLTWWRF</sequence>